<proteinExistence type="inferred from homology"/>
<dbReference type="SUPFAM" id="SSF51735">
    <property type="entry name" value="NAD(P)-binding Rossmann-fold domains"/>
    <property type="match status" value="1"/>
</dbReference>
<dbReference type="Gene3D" id="3.40.50.720">
    <property type="entry name" value="NAD(P)-binding Rossmann-like Domain"/>
    <property type="match status" value="1"/>
</dbReference>
<dbReference type="EMBL" id="JBFXLU010000155">
    <property type="protein sequence ID" value="KAL2837795.1"/>
    <property type="molecule type" value="Genomic_DNA"/>
</dbReference>
<accession>A0ABR4JCR0</accession>
<name>A0ABR4JCR0_9EURO</name>
<comment type="similarity">
    <text evidence="1">Belongs to the NmrA-type oxidoreductase family.</text>
</comment>
<organism evidence="4 5">
    <name type="scientific">Aspergillus pseudoustus</name>
    <dbReference type="NCBI Taxonomy" id="1810923"/>
    <lineage>
        <taxon>Eukaryota</taxon>
        <taxon>Fungi</taxon>
        <taxon>Dikarya</taxon>
        <taxon>Ascomycota</taxon>
        <taxon>Pezizomycotina</taxon>
        <taxon>Eurotiomycetes</taxon>
        <taxon>Eurotiomycetidae</taxon>
        <taxon>Eurotiales</taxon>
        <taxon>Aspergillaceae</taxon>
        <taxon>Aspergillus</taxon>
        <taxon>Aspergillus subgen. Nidulantes</taxon>
    </lineage>
</organism>
<protein>
    <submittedName>
        <fullName evidence="4">NmrA-like family-domain-containing protein</fullName>
    </submittedName>
</protein>
<dbReference type="PANTHER" id="PTHR42748:SF28">
    <property type="entry name" value="NMRA-LIKE DOMAIN-CONTAINING PROTEIN"/>
    <property type="match status" value="1"/>
</dbReference>
<dbReference type="PANTHER" id="PTHR42748">
    <property type="entry name" value="NITROGEN METABOLITE REPRESSION PROTEIN NMRA FAMILY MEMBER"/>
    <property type="match status" value="1"/>
</dbReference>
<sequence>MAWIIRLAGISTDYADQVLHAAHRLDFYAKASALAARGIEIVSADLDDEERLARAFADADAFFAVTDFYEPFATGVGAEKVTQIEYTRGGNAARAAARTATLQVYFWSTLPAARELTRGEVSVPRFDAKGEIDAYIKQAESGFEYEDGVSPDGVLCVELWVSLFTPLHSKPAQQWILPLPVRASSYLLSLSSVDTIGIIVSGLLQNPYPKTASGPRGGRYVHVTTGKYQIQEYFSKWVEIAGKGKLQVLSVRSEQFEALHGMCGTELGLMVKFWEVAGAPRMWGAVGDGDVIVDSRDL</sequence>
<feature type="domain" description="NmrA-like" evidence="3">
    <location>
        <begin position="30"/>
        <end position="237"/>
    </location>
</feature>
<reference evidence="4 5" key="1">
    <citation type="submission" date="2024-07" db="EMBL/GenBank/DDBJ databases">
        <title>Section-level genome sequencing and comparative genomics of Aspergillus sections Usti and Cavernicolus.</title>
        <authorList>
            <consortium name="Lawrence Berkeley National Laboratory"/>
            <person name="Nybo J.L."/>
            <person name="Vesth T.C."/>
            <person name="Theobald S."/>
            <person name="Frisvad J.C."/>
            <person name="Larsen T.O."/>
            <person name="Kjaerboelling I."/>
            <person name="Rothschild-Mancinelli K."/>
            <person name="Lyhne E.K."/>
            <person name="Kogle M.E."/>
            <person name="Barry K."/>
            <person name="Clum A."/>
            <person name="Na H."/>
            <person name="Ledsgaard L."/>
            <person name="Lin J."/>
            <person name="Lipzen A."/>
            <person name="Kuo A."/>
            <person name="Riley R."/>
            <person name="Mondo S."/>
            <person name="Labutti K."/>
            <person name="Haridas S."/>
            <person name="Pangalinan J."/>
            <person name="Salamov A.A."/>
            <person name="Simmons B.A."/>
            <person name="Magnuson J.K."/>
            <person name="Chen J."/>
            <person name="Drula E."/>
            <person name="Henrissat B."/>
            <person name="Wiebenga A."/>
            <person name="Lubbers R.J."/>
            <person name="Gomes A.C."/>
            <person name="Makela M.R."/>
            <person name="Stajich J."/>
            <person name="Grigoriev I.V."/>
            <person name="Mortensen U.H."/>
            <person name="De Vries R.P."/>
            <person name="Baker S.E."/>
            <person name="Andersen M.R."/>
        </authorList>
    </citation>
    <scope>NUCLEOTIDE SEQUENCE [LARGE SCALE GENOMIC DNA]</scope>
    <source>
        <strain evidence="4 5">CBS 123904</strain>
    </source>
</reference>
<evidence type="ECO:0000313" key="5">
    <source>
        <dbReference type="Proteomes" id="UP001610446"/>
    </source>
</evidence>
<dbReference type="InterPro" id="IPR008030">
    <property type="entry name" value="NmrA-like"/>
</dbReference>
<gene>
    <name evidence="4" type="ORF">BJY01DRAFT_251305</name>
</gene>
<comment type="caution">
    <text evidence="4">The sequence shown here is derived from an EMBL/GenBank/DDBJ whole genome shotgun (WGS) entry which is preliminary data.</text>
</comment>
<dbReference type="Pfam" id="PF05368">
    <property type="entry name" value="NmrA"/>
    <property type="match status" value="1"/>
</dbReference>
<keyword evidence="2" id="KW-0521">NADP</keyword>
<evidence type="ECO:0000256" key="1">
    <source>
        <dbReference type="ARBA" id="ARBA00006328"/>
    </source>
</evidence>
<dbReference type="InterPro" id="IPR051164">
    <property type="entry name" value="NmrA-like_oxidored"/>
</dbReference>
<dbReference type="Proteomes" id="UP001610446">
    <property type="component" value="Unassembled WGS sequence"/>
</dbReference>
<dbReference type="InterPro" id="IPR036291">
    <property type="entry name" value="NAD(P)-bd_dom_sf"/>
</dbReference>
<evidence type="ECO:0000259" key="3">
    <source>
        <dbReference type="Pfam" id="PF05368"/>
    </source>
</evidence>
<evidence type="ECO:0000313" key="4">
    <source>
        <dbReference type="EMBL" id="KAL2837795.1"/>
    </source>
</evidence>
<evidence type="ECO:0000256" key="2">
    <source>
        <dbReference type="ARBA" id="ARBA00022857"/>
    </source>
</evidence>
<keyword evidence="5" id="KW-1185">Reference proteome</keyword>